<dbReference type="Pfam" id="PF06293">
    <property type="entry name" value="Kdo"/>
    <property type="match status" value="1"/>
</dbReference>
<reference evidence="3 4" key="1">
    <citation type="submission" date="2019-05" db="EMBL/GenBank/DDBJ databases">
        <title>Kocuria coralli sp. nov., a novel actinobacterium isolated from coral reef seawater.</title>
        <authorList>
            <person name="Li J."/>
        </authorList>
    </citation>
    <scope>NUCLEOTIDE SEQUENCE [LARGE SCALE GENOMIC DNA]</scope>
    <source>
        <strain evidence="3 4">SCSIO 13007</strain>
    </source>
</reference>
<evidence type="ECO:0000256" key="1">
    <source>
        <dbReference type="SAM" id="MobiDB-lite"/>
    </source>
</evidence>
<dbReference type="SUPFAM" id="SSF56112">
    <property type="entry name" value="Protein kinase-like (PK-like)"/>
    <property type="match status" value="1"/>
</dbReference>
<accession>A0A5J5L1C7</accession>
<evidence type="ECO:0000313" key="3">
    <source>
        <dbReference type="EMBL" id="KAA9394761.1"/>
    </source>
</evidence>
<organism evidence="3 4">
    <name type="scientific">Kocuria coralli</name>
    <dbReference type="NCBI Taxonomy" id="1461025"/>
    <lineage>
        <taxon>Bacteria</taxon>
        <taxon>Bacillati</taxon>
        <taxon>Actinomycetota</taxon>
        <taxon>Actinomycetes</taxon>
        <taxon>Micrococcales</taxon>
        <taxon>Micrococcaceae</taxon>
        <taxon>Kocuria</taxon>
    </lineage>
</organism>
<evidence type="ECO:0000259" key="2">
    <source>
        <dbReference type="Pfam" id="PF13224"/>
    </source>
</evidence>
<dbReference type="Proteomes" id="UP000325957">
    <property type="component" value="Unassembled WGS sequence"/>
</dbReference>
<dbReference type="InterPro" id="IPR011009">
    <property type="entry name" value="Kinase-like_dom_sf"/>
</dbReference>
<feature type="region of interest" description="Disordered" evidence="1">
    <location>
        <begin position="1"/>
        <end position="25"/>
    </location>
</feature>
<dbReference type="EMBL" id="SZWF01000005">
    <property type="protein sequence ID" value="KAA9394761.1"/>
    <property type="molecule type" value="Genomic_DNA"/>
</dbReference>
<gene>
    <name evidence="3" type="ORF">FCK90_06100</name>
</gene>
<comment type="caution">
    <text evidence="3">The sequence shown here is derived from an EMBL/GenBank/DDBJ whole genome shotgun (WGS) entry which is preliminary data.</text>
</comment>
<keyword evidence="4" id="KW-1185">Reference proteome</keyword>
<name>A0A5J5L1C7_9MICC</name>
<dbReference type="OrthoDB" id="1550523at2"/>
<evidence type="ECO:0000313" key="4">
    <source>
        <dbReference type="Proteomes" id="UP000325957"/>
    </source>
</evidence>
<sequence>MSEDAGAPDEAAGPHREAPASAPLRRVKIQTGFPQPELLDLPWSVPLAEWPDDVLVAYPRGISRHVVRFAQVGDRVLAAKETTARNAAREYDLLRRLRQLGTPGVVPVAVVTDRHTADGEELPAVLLTKHMDFSLPYRVLFSEHPDAVIADKLVDALALLLVQLHLAGFYWGDVSLSNTLFLRDAGRFAACLVDAETGEIHPQLTSGQRSYDLELARTNVAGELMDLLAGFEDESHDGPPLDPSMTTGEKSHYEPAAATSALPQIMSSSAPVPVDPFATSERIVETYEKLWEALTGEEEFPHEQKWRVAERVKHLNDLGFDVEEASLDTDDEGHVHLIPRVVEPGHHSRHLHNITGMNARENQARRILTDIAQFGRALYPGLPEDMTGSLWMQEVYSKIMSAVPDDLRAKREPAEIIHEVLEHRWFLSERLREDVPTSQAVEDYVESQLRARPDEQMML</sequence>
<proteinExistence type="predicted"/>
<feature type="domain" description="DUF4032" evidence="2">
    <location>
        <begin position="289"/>
        <end position="448"/>
    </location>
</feature>
<dbReference type="AlphaFoldDB" id="A0A5J5L1C7"/>
<dbReference type="Pfam" id="PF13224">
    <property type="entry name" value="DUF4032"/>
    <property type="match status" value="1"/>
</dbReference>
<dbReference type="InterPro" id="IPR025111">
    <property type="entry name" value="DUF4032"/>
</dbReference>
<protein>
    <submittedName>
        <fullName evidence="3">DUF4032 domain-containing protein</fullName>
    </submittedName>
</protein>